<evidence type="ECO:0000313" key="5">
    <source>
        <dbReference type="EMBL" id="CAB4749082.1"/>
    </source>
</evidence>
<reference evidence="10" key="1">
    <citation type="submission" date="2020-05" db="EMBL/GenBank/DDBJ databases">
        <authorList>
            <person name="Chiriac C."/>
            <person name="Salcher M."/>
            <person name="Ghai R."/>
            <person name="Kavagutti S V."/>
        </authorList>
    </citation>
    <scope>NUCLEOTIDE SEQUENCE</scope>
</reference>
<dbReference type="EMBL" id="CAEZXC010000017">
    <property type="protein sequence ID" value="CAB4671430.1"/>
    <property type="molecule type" value="Genomic_DNA"/>
</dbReference>
<dbReference type="AlphaFoldDB" id="A0A6J7R6F7"/>
<dbReference type="EMBL" id="CAFBNM010000004">
    <property type="protein sequence ID" value="CAB4949373.1"/>
    <property type="molecule type" value="Genomic_DNA"/>
</dbReference>
<evidence type="ECO:0000313" key="4">
    <source>
        <dbReference type="EMBL" id="CAB4741116.1"/>
    </source>
</evidence>
<dbReference type="EMBL" id="CAFBPO010000012">
    <property type="protein sequence ID" value="CAB5024329.1"/>
    <property type="molecule type" value="Genomic_DNA"/>
</dbReference>
<proteinExistence type="predicted"/>
<evidence type="ECO:0000313" key="10">
    <source>
        <dbReference type="EMBL" id="CAB5024329.1"/>
    </source>
</evidence>
<dbReference type="EMBL" id="CAFAAN010000005">
    <property type="protein sequence ID" value="CAB4802800.1"/>
    <property type="molecule type" value="Genomic_DNA"/>
</dbReference>
<accession>A0A6J7R6F7</accession>
<keyword evidence="1" id="KW-0472">Membrane</keyword>
<evidence type="ECO:0000313" key="2">
    <source>
        <dbReference type="EMBL" id="CAB4604521.1"/>
    </source>
</evidence>
<sequence>MDNKEPRKGFLGEWDRLSTNMKIVAVILMIVPIYFYPASVILFLGYAVFSNMRDKR</sequence>
<dbReference type="EMBL" id="CAFBQY010000016">
    <property type="protein sequence ID" value="CAB5075550.1"/>
    <property type="molecule type" value="Genomic_DNA"/>
</dbReference>
<evidence type="ECO:0000313" key="8">
    <source>
        <dbReference type="EMBL" id="CAB4949373.1"/>
    </source>
</evidence>
<dbReference type="EMBL" id="CAFAZW010000014">
    <property type="protein sequence ID" value="CAB4843170.1"/>
    <property type="molecule type" value="Genomic_DNA"/>
</dbReference>
<evidence type="ECO:0000313" key="9">
    <source>
        <dbReference type="EMBL" id="CAB4983060.1"/>
    </source>
</evidence>
<evidence type="ECO:0000313" key="11">
    <source>
        <dbReference type="EMBL" id="CAB5075550.1"/>
    </source>
</evidence>
<evidence type="ECO:0000256" key="1">
    <source>
        <dbReference type="SAM" id="Phobius"/>
    </source>
</evidence>
<evidence type="ECO:0000313" key="7">
    <source>
        <dbReference type="EMBL" id="CAB4843170.1"/>
    </source>
</evidence>
<evidence type="ECO:0000313" key="3">
    <source>
        <dbReference type="EMBL" id="CAB4671430.1"/>
    </source>
</evidence>
<gene>
    <name evidence="2" type="ORF">UFOPK1824_00966</name>
    <name evidence="3" type="ORF">UFOPK2340_00454</name>
    <name evidence="4" type="ORF">UFOPK2772_01021</name>
    <name evidence="5" type="ORF">UFOPK2850_00283</name>
    <name evidence="6" type="ORF">UFOPK3027_00757</name>
    <name evidence="7" type="ORF">UFOPK3256_01005</name>
    <name evidence="8" type="ORF">UFOPK3827_00446</name>
    <name evidence="9" type="ORF">UFOPK3982_00544</name>
    <name evidence="10" type="ORF">UFOPK4120_01054</name>
    <name evidence="11" type="ORF">UFOPK4404_01267</name>
</gene>
<protein>
    <submittedName>
        <fullName evidence="10">Unannotated protein</fullName>
    </submittedName>
</protein>
<organism evidence="10">
    <name type="scientific">freshwater metagenome</name>
    <dbReference type="NCBI Taxonomy" id="449393"/>
    <lineage>
        <taxon>unclassified sequences</taxon>
        <taxon>metagenomes</taxon>
        <taxon>ecological metagenomes</taxon>
    </lineage>
</organism>
<keyword evidence="1" id="KW-0812">Transmembrane</keyword>
<name>A0A6J7R6F7_9ZZZZ</name>
<feature type="transmembrane region" description="Helical" evidence="1">
    <location>
        <begin position="23"/>
        <end position="49"/>
    </location>
</feature>
<evidence type="ECO:0000313" key="6">
    <source>
        <dbReference type="EMBL" id="CAB4802800.1"/>
    </source>
</evidence>
<dbReference type="EMBL" id="CAEZZH010000002">
    <property type="protein sequence ID" value="CAB4749082.1"/>
    <property type="molecule type" value="Genomic_DNA"/>
</dbReference>
<dbReference type="EMBL" id="CAEZUM010000068">
    <property type="protein sequence ID" value="CAB4604521.1"/>
    <property type="molecule type" value="Genomic_DNA"/>
</dbReference>
<dbReference type="EMBL" id="CAFBOO010000004">
    <property type="protein sequence ID" value="CAB4983060.1"/>
    <property type="molecule type" value="Genomic_DNA"/>
</dbReference>
<keyword evidence="1" id="KW-1133">Transmembrane helix</keyword>
<dbReference type="EMBL" id="CAEZYT010000069">
    <property type="protein sequence ID" value="CAB4741116.1"/>
    <property type="molecule type" value="Genomic_DNA"/>
</dbReference>